<protein>
    <submittedName>
        <fullName evidence="1">Uncharacterized protein</fullName>
    </submittedName>
</protein>
<evidence type="ECO:0000313" key="1">
    <source>
        <dbReference type="EMBL" id="KAJ9049540.1"/>
    </source>
</evidence>
<dbReference type="Proteomes" id="UP001165960">
    <property type="component" value="Unassembled WGS sequence"/>
</dbReference>
<reference evidence="1" key="1">
    <citation type="submission" date="2022-04" db="EMBL/GenBank/DDBJ databases">
        <title>Genome of the entomopathogenic fungus Entomophthora muscae.</title>
        <authorList>
            <person name="Elya C."/>
            <person name="Lovett B.R."/>
            <person name="Lee E."/>
            <person name="Macias A.M."/>
            <person name="Hajek A.E."/>
            <person name="De Bivort B.L."/>
            <person name="Kasson M.T."/>
            <person name="De Fine Licht H.H."/>
            <person name="Stajich J.E."/>
        </authorList>
    </citation>
    <scope>NUCLEOTIDE SEQUENCE</scope>
    <source>
        <strain evidence="1">Berkeley</strain>
    </source>
</reference>
<evidence type="ECO:0000313" key="2">
    <source>
        <dbReference type="Proteomes" id="UP001165960"/>
    </source>
</evidence>
<dbReference type="EMBL" id="QTSX02007221">
    <property type="protein sequence ID" value="KAJ9049540.1"/>
    <property type="molecule type" value="Genomic_DNA"/>
</dbReference>
<comment type="caution">
    <text evidence="1">The sequence shown here is derived from an EMBL/GenBank/DDBJ whole genome shotgun (WGS) entry which is preliminary data.</text>
</comment>
<name>A0ACC2RHU2_9FUNG</name>
<organism evidence="1 2">
    <name type="scientific">Entomophthora muscae</name>
    <dbReference type="NCBI Taxonomy" id="34485"/>
    <lineage>
        <taxon>Eukaryota</taxon>
        <taxon>Fungi</taxon>
        <taxon>Fungi incertae sedis</taxon>
        <taxon>Zoopagomycota</taxon>
        <taxon>Entomophthoromycotina</taxon>
        <taxon>Entomophthoromycetes</taxon>
        <taxon>Entomophthorales</taxon>
        <taxon>Entomophthoraceae</taxon>
        <taxon>Entomophthora</taxon>
    </lineage>
</organism>
<proteinExistence type="predicted"/>
<accession>A0ACC2RHU2</accession>
<sequence>MTSMMYTDRIFLTTPFYKTRIWAQFSLETKTKKYSSFPNWGNCHKKEGVEKEFKEQVLQNWPFIGQPPAARQAWKLARAPAAAHPAASLLLPPSPPASRQGTAHPHGRAIHPSQMGKLPNWESKQGNFPKSKNGGNCCPNLESTKFGGGWQAAQHYN</sequence>
<keyword evidence="2" id="KW-1185">Reference proteome</keyword>
<gene>
    <name evidence="1" type="ORF">DSO57_1023343</name>
</gene>